<evidence type="ECO:0000256" key="1">
    <source>
        <dbReference type="SAM" id="Phobius"/>
    </source>
</evidence>
<proteinExistence type="predicted"/>
<feature type="transmembrane region" description="Helical" evidence="1">
    <location>
        <begin position="9"/>
        <end position="27"/>
    </location>
</feature>
<feature type="transmembrane region" description="Helical" evidence="1">
    <location>
        <begin position="85"/>
        <end position="104"/>
    </location>
</feature>
<dbReference type="RefSeq" id="WP_202996125.1">
    <property type="nucleotide sequence ID" value="NZ_JAENHO010000011.1"/>
</dbReference>
<sequence>MDRSRPPHVVVRIAVVLTAATLIWLAVDALGDAIRGEGYDRGRHVASAFLIPLLVVPMVLVAYRRLDRLPWARLRKASPRTAGRLFALGAAGYLLPAAIAVTSSRPPCSPCSAR</sequence>
<feature type="transmembrane region" description="Helical" evidence="1">
    <location>
        <begin position="47"/>
        <end position="64"/>
    </location>
</feature>
<keyword evidence="1" id="KW-0812">Transmembrane</keyword>
<evidence type="ECO:0000313" key="3">
    <source>
        <dbReference type="Proteomes" id="UP000598996"/>
    </source>
</evidence>
<organism evidence="2 3">
    <name type="scientific">Paractinoplanes lichenicola</name>
    <dbReference type="NCBI Taxonomy" id="2802976"/>
    <lineage>
        <taxon>Bacteria</taxon>
        <taxon>Bacillati</taxon>
        <taxon>Actinomycetota</taxon>
        <taxon>Actinomycetes</taxon>
        <taxon>Micromonosporales</taxon>
        <taxon>Micromonosporaceae</taxon>
        <taxon>Paractinoplanes</taxon>
    </lineage>
</organism>
<protein>
    <submittedName>
        <fullName evidence="2">Uncharacterized protein</fullName>
    </submittedName>
</protein>
<keyword evidence="3" id="KW-1185">Reference proteome</keyword>
<accession>A0ABS1VY94</accession>
<keyword evidence="1" id="KW-1133">Transmembrane helix</keyword>
<gene>
    <name evidence="2" type="ORF">JKJ07_34415</name>
</gene>
<keyword evidence="1" id="KW-0472">Membrane</keyword>
<dbReference type="Proteomes" id="UP000598996">
    <property type="component" value="Unassembled WGS sequence"/>
</dbReference>
<comment type="caution">
    <text evidence="2">The sequence shown here is derived from an EMBL/GenBank/DDBJ whole genome shotgun (WGS) entry which is preliminary data.</text>
</comment>
<reference evidence="2 3" key="1">
    <citation type="submission" date="2021-01" db="EMBL/GenBank/DDBJ databases">
        <title>Actinoplanes sp. nov. LDG1-01 isolated from lichen.</title>
        <authorList>
            <person name="Saeng-In P."/>
            <person name="Phongsopitanun W."/>
            <person name="Kanchanasin P."/>
            <person name="Yuki M."/>
            <person name="Kudo T."/>
            <person name="Ohkuma M."/>
            <person name="Tanasupawat S."/>
        </authorList>
    </citation>
    <scope>NUCLEOTIDE SEQUENCE [LARGE SCALE GENOMIC DNA]</scope>
    <source>
        <strain evidence="2 3">LDG1-01</strain>
    </source>
</reference>
<dbReference type="EMBL" id="JAENHO010000011">
    <property type="protein sequence ID" value="MBL7259422.1"/>
    <property type="molecule type" value="Genomic_DNA"/>
</dbReference>
<evidence type="ECO:0000313" key="2">
    <source>
        <dbReference type="EMBL" id="MBL7259422.1"/>
    </source>
</evidence>
<name>A0ABS1VY94_9ACTN</name>